<organism evidence="2 3">
    <name type="scientific">Amycolatopsis melonis</name>
    <dbReference type="NCBI Taxonomy" id="3156488"/>
    <lineage>
        <taxon>Bacteria</taxon>
        <taxon>Bacillati</taxon>
        <taxon>Actinomycetota</taxon>
        <taxon>Actinomycetes</taxon>
        <taxon>Pseudonocardiales</taxon>
        <taxon>Pseudonocardiaceae</taxon>
        <taxon>Amycolatopsis</taxon>
    </lineage>
</organism>
<sequence>MELRVGVQHNAAWSMRGVGDQLAEHLGHSDPGFTQRTYTHLTPSSKDRTRHDLGQEPQVKRSSTLYYQF</sequence>
<evidence type="ECO:0000256" key="1">
    <source>
        <dbReference type="SAM" id="MobiDB-lite"/>
    </source>
</evidence>
<feature type="compositionally biased region" description="Polar residues" evidence="1">
    <location>
        <begin position="60"/>
        <end position="69"/>
    </location>
</feature>
<gene>
    <name evidence="2" type="ORF">ABJI51_42045</name>
</gene>
<feature type="compositionally biased region" description="Basic and acidic residues" evidence="1">
    <location>
        <begin position="45"/>
        <end position="54"/>
    </location>
</feature>
<keyword evidence="3" id="KW-1185">Reference proteome</keyword>
<dbReference type="RefSeq" id="WP_348956796.1">
    <property type="nucleotide sequence ID" value="NZ_JBDZYD010000022.1"/>
</dbReference>
<name>A0ABV0LTS1_9PSEU</name>
<comment type="caution">
    <text evidence="2">The sequence shown here is derived from an EMBL/GenBank/DDBJ whole genome shotgun (WGS) entry which is preliminary data.</text>
</comment>
<proteinExistence type="predicted"/>
<evidence type="ECO:0000313" key="3">
    <source>
        <dbReference type="Proteomes" id="UP001440984"/>
    </source>
</evidence>
<accession>A0ABV0LTS1</accession>
<feature type="region of interest" description="Disordered" evidence="1">
    <location>
        <begin position="24"/>
        <end position="69"/>
    </location>
</feature>
<protein>
    <recommendedName>
        <fullName evidence="4">Integrase</fullName>
    </recommendedName>
</protein>
<feature type="compositionally biased region" description="Polar residues" evidence="1">
    <location>
        <begin position="32"/>
        <end position="44"/>
    </location>
</feature>
<dbReference type="Proteomes" id="UP001440984">
    <property type="component" value="Unassembled WGS sequence"/>
</dbReference>
<dbReference type="EMBL" id="JBDZYD010000022">
    <property type="protein sequence ID" value="MEQ0565699.1"/>
    <property type="molecule type" value="Genomic_DNA"/>
</dbReference>
<reference evidence="2 3" key="1">
    <citation type="submission" date="2024-05" db="EMBL/GenBank/DDBJ databases">
        <authorList>
            <person name="Zhao H."/>
            <person name="Xu Y."/>
            <person name="Lin S."/>
            <person name="Spain J.C."/>
            <person name="Zhou N.-Y."/>
        </authorList>
    </citation>
    <scope>NUCLEOTIDE SEQUENCE [LARGE SCALE GENOMIC DNA]</scope>
    <source>
        <strain evidence="2 3">NEAU-NG30</strain>
    </source>
</reference>
<evidence type="ECO:0008006" key="4">
    <source>
        <dbReference type="Google" id="ProtNLM"/>
    </source>
</evidence>
<evidence type="ECO:0000313" key="2">
    <source>
        <dbReference type="EMBL" id="MEQ0565699.1"/>
    </source>
</evidence>